<protein>
    <recommendedName>
        <fullName evidence="1">Protein kinase domain-containing protein</fullName>
    </recommendedName>
</protein>
<dbReference type="GO" id="GO:0004672">
    <property type="term" value="F:protein kinase activity"/>
    <property type="evidence" value="ECO:0007669"/>
    <property type="project" value="InterPro"/>
</dbReference>
<dbReference type="OrthoDB" id="3271031at2759"/>
<gene>
    <name evidence="2" type="ORF">PYCCODRAFT_193010</name>
</gene>
<proteinExistence type="predicted"/>
<keyword evidence="3" id="KW-1185">Reference proteome</keyword>
<dbReference type="InterPro" id="IPR011009">
    <property type="entry name" value="Kinase-like_dom_sf"/>
</dbReference>
<dbReference type="InterPro" id="IPR000719">
    <property type="entry name" value="Prot_kinase_dom"/>
</dbReference>
<evidence type="ECO:0000313" key="3">
    <source>
        <dbReference type="Proteomes" id="UP000193067"/>
    </source>
</evidence>
<dbReference type="PROSITE" id="PS50011">
    <property type="entry name" value="PROTEIN_KINASE_DOM"/>
    <property type="match status" value="1"/>
</dbReference>
<dbReference type="Gene3D" id="1.10.510.10">
    <property type="entry name" value="Transferase(Phosphotransferase) domain 1"/>
    <property type="match status" value="1"/>
</dbReference>
<feature type="domain" description="Protein kinase" evidence="1">
    <location>
        <begin position="45"/>
        <end position="308"/>
    </location>
</feature>
<dbReference type="PANTHER" id="PTHR37171:SF1">
    <property type="entry name" value="SERINE_THREONINE-PROTEIN KINASE YRZF-RELATED"/>
    <property type="match status" value="1"/>
</dbReference>
<accession>A0A1Y2ISZ2</accession>
<dbReference type="STRING" id="1353009.A0A1Y2ISZ2"/>
<dbReference type="PANTHER" id="PTHR37171">
    <property type="entry name" value="SERINE/THREONINE-PROTEIN KINASE YRZF-RELATED"/>
    <property type="match status" value="1"/>
</dbReference>
<sequence length="308" mass="35163">MSVLYWPNRPSGFQSGPPCPPTAACDVMEAYIPNRNIKLPLRTYLKELTSETEDGNCQVFRAQLCEVLLLSTLERNVVCKVAYGQRRIDDLLREADFYNTKLLGLQGTVVPRMYGCYRGYTEDGHTAVLILEDCGYQLTYKLKFYDVAFRTQVVRAWLAVHDAGVLHNDFHSRNILVSRNADGSPRVRLIDFGLSSDHSTCPSAHEVDSDNLVPYQGMPEYFACKRIDLIFKERAEIWLPRTIRFARKSVPEEYLTSAEAVLDYTGVPSHMTIENARQYVQHLLTLNAKVWSDRLRLDANAEDIESEL</sequence>
<reference evidence="2 3" key="1">
    <citation type="journal article" date="2015" name="Biotechnol. Biofuels">
        <title>Enhanced degradation of softwood versus hardwood by the white-rot fungus Pycnoporus coccineus.</title>
        <authorList>
            <person name="Couturier M."/>
            <person name="Navarro D."/>
            <person name="Chevret D."/>
            <person name="Henrissat B."/>
            <person name="Piumi F."/>
            <person name="Ruiz-Duenas F.J."/>
            <person name="Martinez A.T."/>
            <person name="Grigoriev I.V."/>
            <person name="Riley R."/>
            <person name="Lipzen A."/>
            <person name="Berrin J.G."/>
            <person name="Master E.R."/>
            <person name="Rosso M.N."/>
        </authorList>
    </citation>
    <scope>NUCLEOTIDE SEQUENCE [LARGE SCALE GENOMIC DNA]</scope>
    <source>
        <strain evidence="2 3">BRFM310</strain>
    </source>
</reference>
<name>A0A1Y2ISZ2_TRAC3</name>
<dbReference type="SMART" id="SM00220">
    <property type="entry name" value="S_TKc"/>
    <property type="match status" value="1"/>
</dbReference>
<dbReference type="GO" id="GO:0005524">
    <property type="term" value="F:ATP binding"/>
    <property type="evidence" value="ECO:0007669"/>
    <property type="project" value="InterPro"/>
</dbReference>
<organism evidence="2 3">
    <name type="scientific">Trametes coccinea (strain BRFM310)</name>
    <name type="common">Pycnoporus coccineus</name>
    <dbReference type="NCBI Taxonomy" id="1353009"/>
    <lineage>
        <taxon>Eukaryota</taxon>
        <taxon>Fungi</taxon>
        <taxon>Dikarya</taxon>
        <taxon>Basidiomycota</taxon>
        <taxon>Agaricomycotina</taxon>
        <taxon>Agaricomycetes</taxon>
        <taxon>Polyporales</taxon>
        <taxon>Polyporaceae</taxon>
        <taxon>Trametes</taxon>
    </lineage>
</organism>
<dbReference type="EMBL" id="KZ084099">
    <property type="protein sequence ID" value="OSD03744.1"/>
    <property type="molecule type" value="Genomic_DNA"/>
</dbReference>
<dbReference type="AlphaFoldDB" id="A0A1Y2ISZ2"/>
<dbReference type="Proteomes" id="UP000193067">
    <property type="component" value="Unassembled WGS sequence"/>
</dbReference>
<dbReference type="InterPro" id="IPR052396">
    <property type="entry name" value="Meiotic_Drive_Suppr_Kinase"/>
</dbReference>
<evidence type="ECO:0000313" key="2">
    <source>
        <dbReference type="EMBL" id="OSD03744.1"/>
    </source>
</evidence>
<dbReference type="SUPFAM" id="SSF56112">
    <property type="entry name" value="Protein kinase-like (PK-like)"/>
    <property type="match status" value="1"/>
</dbReference>
<evidence type="ECO:0000259" key="1">
    <source>
        <dbReference type="PROSITE" id="PS50011"/>
    </source>
</evidence>